<feature type="transmembrane region" description="Helical" evidence="7">
    <location>
        <begin position="178"/>
        <end position="199"/>
    </location>
</feature>
<evidence type="ECO:0000256" key="6">
    <source>
        <dbReference type="ARBA" id="ARBA00023136"/>
    </source>
</evidence>
<evidence type="ECO:0000256" key="4">
    <source>
        <dbReference type="ARBA" id="ARBA00022692"/>
    </source>
</evidence>
<accession>A0A267MHM2</accession>
<dbReference type="InterPro" id="IPR051258">
    <property type="entry name" value="Diverse_Substrate_Transporter"/>
</dbReference>
<sequence>MNKKWLYADLSLVLVALAWGSTFVVIKDTLSHAKPLGFMALRFILATVILGAIFNKKLRQSNKSEIKAGAIIGVMLYLALLIQTIGLIYTTASKQAFLTAVYVVIVPFLVWILHKKRPDSYSIIGAVLALVGIGFLTIDGSFSIGALNKGDILTLCCAIFFAGHIVSIGYFAKDMEPIVLSIVQFGVTAILFLVSALVLEGSEYILQPNTLKPALYLAIVGTVFAYTVQNVAQKYTSSTHTAIILSLESVFGTILGVYILGEIMTREMVLGCIVIFVGIIITETKLEFIKSKGEKDSH</sequence>
<gene>
    <name evidence="9" type="ORF">CCE28_12650</name>
</gene>
<dbReference type="SUPFAM" id="SSF103481">
    <property type="entry name" value="Multidrug resistance efflux transporter EmrE"/>
    <property type="match status" value="2"/>
</dbReference>
<dbReference type="Proteomes" id="UP000216024">
    <property type="component" value="Unassembled WGS sequence"/>
</dbReference>
<dbReference type="PANTHER" id="PTHR42920:SF5">
    <property type="entry name" value="EAMA DOMAIN-CONTAINING PROTEIN"/>
    <property type="match status" value="1"/>
</dbReference>
<keyword evidence="6 7" id="KW-0472">Membrane</keyword>
<proteinExistence type="inferred from homology"/>
<evidence type="ECO:0000256" key="2">
    <source>
        <dbReference type="ARBA" id="ARBA00007362"/>
    </source>
</evidence>
<keyword evidence="10" id="KW-1185">Reference proteome</keyword>
<keyword evidence="4 7" id="KW-0812">Transmembrane</keyword>
<feature type="transmembrane region" description="Helical" evidence="7">
    <location>
        <begin position="95"/>
        <end position="114"/>
    </location>
</feature>
<evidence type="ECO:0000313" key="10">
    <source>
        <dbReference type="Proteomes" id="UP000216024"/>
    </source>
</evidence>
<evidence type="ECO:0000256" key="7">
    <source>
        <dbReference type="SAM" id="Phobius"/>
    </source>
</evidence>
<dbReference type="PANTHER" id="PTHR42920">
    <property type="entry name" value="OS03G0707200 PROTEIN-RELATED"/>
    <property type="match status" value="1"/>
</dbReference>
<comment type="similarity">
    <text evidence="2">Belongs to the EamA transporter family.</text>
</comment>
<keyword evidence="3" id="KW-1003">Cell membrane</keyword>
<feature type="transmembrane region" description="Helical" evidence="7">
    <location>
        <begin position="267"/>
        <end position="286"/>
    </location>
</feature>
<evidence type="ECO:0000313" key="9">
    <source>
        <dbReference type="EMBL" id="PAB59026.1"/>
    </source>
</evidence>
<feature type="transmembrane region" description="Helical" evidence="7">
    <location>
        <begin position="152"/>
        <end position="171"/>
    </location>
</feature>
<evidence type="ECO:0000256" key="1">
    <source>
        <dbReference type="ARBA" id="ARBA00004651"/>
    </source>
</evidence>
<dbReference type="EMBL" id="NIBG01000010">
    <property type="protein sequence ID" value="PAB59026.1"/>
    <property type="molecule type" value="Genomic_DNA"/>
</dbReference>
<dbReference type="Pfam" id="PF00892">
    <property type="entry name" value="EamA"/>
    <property type="match status" value="2"/>
</dbReference>
<evidence type="ECO:0000259" key="8">
    <source>
        <dbReference type="Pfam" id="PF00892"/>
    </source>
</evidence>
<feature type="transmembrane region" description="Helical" evidence="7">
    <location>
        <begin position="36"/>
        <end position="54"/>
    </location>
</feature>
<feature type="domain" description="EamA" evidence="8">
    <location>
        <begin position="8"/>
        <end position="137"/>
    </location>
</feature>
<protein>
    <submittedName>
        <fullName evidence="9">EamA family transporter</fullName>
    </submittedName>
</protein>
<organism evidence="9 10">
    <name type="scientific">Anaeromicrobium sediminis</name>
    <dbReference type="NCBI Taxonomy" id="1478221"/>
    <lineage>
        <taxon>Bacteria</taxon>
        <taxon>Bacillati</taxon>
        <taxon>Bacillota</taxon>
        <taxon>Clostridia</taxon>
        <taxon>Peptostreptococcales</taxon>
        <taxon>Thermotaleaceae</taxon>
        <taxon>Anaeromicrobium</taxon>
    </lineage>
</organism>
<dbReference type="InterPro" id="IPR000620">
    <property type="entry name" value="EamA_dom"/>
</dbReference>
<feature type="transmembrane region" description="Helical" evidence="7">
    <location>
        <begin position="240"/>
        <end position="261"/>
    </location>
</feature>
<evidence type="ECO:0000256" key="3">
    <source>
        <dbReference type="ARBA" id="ARBA00022475"/>
    </source>
</evidence>
<feature type="transmembrane region" description="Helical" evidence="7">
    <location>
        <begin position="66"/>
        <end position="89"/>
    </location>
</feature>
<feature type="transmembrane region" description="Helical" evidence="7">
    <location>
        <begin position="211"/>
        <end position="228"/>
    </location>
</feature>
<comment type="caution">
    <text evidence="9">The sequence shown here is derived from an EMBL/GenBank/DDBJ whole genome shotgun (WGS) entry which is preliminary data.</text>
</comment>
<name>A0A267MHM2_9FIRM</name>
<dbReference type="InterPro" id="IPR037185">
    <property type="entry name" value="EmrE-like"/>
</dbReference>
<evidence type="ECO:0000256" key="5">
    <source>
        <dbReference type="ARBA" id="ARBA00022989"/>
    </source>
</evidence>
<feature type="transmembrane region" description="Helical" evidence="7">
    <location>
        <begin position="121"/>
        <end position="146"/>
    </location>
</feature>
<dbReference type="AlphaFoldDB" id="A0A267MHM2"/>
<comment type="subcellular location">
    <subcellularLocation>
        <location evidence="1">Cell membrane</location>
        <topology evidence="1">Multi-pass membrane protein</topology>
    </subcellularLocation>
</comment>
<keyword evidence="5 7" id="KW-1133">Transmembrane helix</keyword>
<reference evidence="9 10" key="1">
    <citation type="submission" date="2017-06" db="EMBL/GenBank/DDBJ databases">
        <title>Draft genome sequence of anaerobic fermentative bacterium Anaeromicrobium sediminis DY2726D isolated from West Pacific Ocean sediments.</title>
        <authorList>
            <person name="Zeng X."/>
        </authorList>
    </citation>
    <scope>NUCLEOTIDE SEQUENCE [LARGE SCALE GENOMIC DNA]</scope>
    <source>
        <strain evidence="9 10">DY2726D</strain>
    </source>
</reference>
<dbReference type="RefSeq" id="WP_095134092.1">
    <property type="nucleotide sequence ID" value="NZ_NIBG01000010.1"/>
</dbReference>
<dbReference type="OrthoDB" id="9804865at2"/>
<dbReference type="GO" id="GO:0005886">
    <property type="term" value="C:plasma membrane"/>
    <property type="evidence" value="ECO:0007669"/>
    <property type="project" value="UniProtKB-SubCell"/>
</dbReference>
<feature type="domain" description="EamA" evidence="8">
    <location>
        <begin position="149"/>
        <end position="282"/>
    </location>
</feature>